<reference evidence="9" key="1">
    <citation type="submission" date="2018-06" db="EMBL/GenBank/DDBJ databases">
        <authorList>
            <person name="Li K."/>
        </authorList>
    </citation>
    <scope>NUCLEOTIDE SEQUENCE [LARGE SCALE GENOMIC DNA]</scope>
    <source>
        <strain evidence="9">ZFG47</strain>
        <plasmid evidence="9">unnamed1</plasmid>
    </source>
</reference>
<evidence type="ECO:0000313" key="8">
    <source>
        <dbReference type="EMBL" id="AWW43032.1"/>
    </source>
</evidence>
<feature type="region of interest" description="Disordered" evidence="7">
    <location>
        <begin position="15"/>
        <end position="48"/>
    </location>
</feature>
<dbReference type="EMBL" id="CP030074">
    <property type="protein sequence ID" value="AWW43032.1"/>
    <property type="molecule type" value="Genomic_DNA"/>
</dbReference>
<dbReference type="Gene3D" id="2.30.31.20">
    <property type="entry name" value="Sporulation-specific cell division protein SsgB"/>
    <property type="match status" value="1"/>
</dbReference>
<protein>
    <recommendedName>
        <fullName evidence="10">SsgA family sporulation/cell division regulator</fullName>
    </recommendedName>
</protein>
<keyword evidence="5" id="KW-0717">Septation</keyword>
<sequence>MNACRRAGRSERMVPGCDAFDTHDEGGSDRTGDRGREADGAGGATGRRGRVTSRTMVCLVGEDGYLRVGTRFRYDSADPYAVSVVFNVDTATPNKWEFARELLAAGRQELSGTGDVQIWPSEILGSTVVFISVRSGTEVEVVAACATVIDTFLERTHQLVPPGEEKQHLDIEDIVCRLLDQSA</sequence>
<evidence type="ECO:0000256" key="1">
    <source>
        <dbReference type="ARBA" id="ARBA00004431"/>
    </source>
</evidence>
<comment type="similarity">
    <text evidence="2">Belongs to the SsgA family.</text>
</comment>
<dbReference type="KEGG" id="scad:DN051_41065"/>
<keyword evidence="4" id="KW-0749">Sporulation</keyword>
<keyword evidence="6" id="KW-0131">Cell cycle</keyword>
<organism evidence="8 9">
    <name type="scientific">Streptomyces cadmiisoli</name>
    <dbReference type="NCBI Taxonomy" id="2184053"/>
    <lineage>
        <taxon>Bacteria</taxon>
        <taxon>Bacillati</taxon>
        <taxon>Actinomycetota</taxon>
        <taxon>Actinomycetes</taxon>
        <taxon>Kitasatosporales</taxon>
        <taxon>Streptomycetaceae</taxon>
        <taxon>Streptomyces</taxon>
        <taxon>Streptomyces aurantiacus group</taxon>
    </lineage>
</organism>
<evidence type="ECO:0000256" key="5">
    <source>
        <dbReference type="ARBA" id="ARBA00023210"/>
    </source>
</evidence>
<keyword evidence="9" id="KW-1185">Reference proteome</keyword>
<evidence type="ECO:0000256" key="2">
    <source>
        <dbReference type="ARBA" id="ARBA00009323"/>
    </source>
</evidence>
<dbReference type="AlphaFoldDB" id="A0A2Z4JCY6"/>
<keyword evidence="8" id="KW-0614">Plasmid</keyword>
<accession>A0A2Z4JCY6</accession>
<dbReference type="InterPro" id="IPR006776">
    <property type="entry name" value="SsgB"/>
</dbReference>
<evidence type="ECO:0000313" key="9">
    <source>
        <dbReference type="Proteomes" id="UP000249616"/>
    </source>
</evidence>
<evidence type="ECO:0000256" key="7">
    <source>
        <dbReference type="SAM" id="MobiDB-lite"/>
    </source>
</evidence>
<feature type="compositionally biased region" description="Basic and acidic residues" evidence="7">
    <location>
        <begin position="20"/>
        <end position="39"/>
    </location>
</feature>
<name>A0A2Z4JCY6_9ACTN</name>
<proteinExistence type="inferred from homology"/>
<dbReference type="GO" id="GO:0030428">
    <property type="term" value="C:cell septum"/>
    <property type="evidence" value="ECO:0007669"/>
    <property type="project" value="UniProtKB-SubCell"/>
</dbReference>
<evidence type="ECO:0000256" key="4">
    <source>
        <dbReference type="ARBA" id="ARBA00022969"/>
    </source>
</evidence>
<evidence type="ECO:0008006" key="10">
    <source>
        <dbReference type="Google" id="ProtNLM"/>
    </source>
</evidence>
<dbReference type="GO" id="GO:0000917">
    <property type="term" value="P:division septum assembly"/>
    <property type="evidence" value="ECO:0007669"/>
    <property type="project" value="UniProtKB-KW"/>
</dbReference>
<evidence type="ECO:0000256" key="6">
    <source>
        <dbReference type="ARBA" id="ARBA00023306"/>
    </source>
</evidence>
<dbReference type="Pfam" id="PF04686">
    <property type="entry name" value="SsgA"/>
    <property type="match status" value="1"/>
</dbReference>
<dbReference type="InterPro" id="IPR038658">
    <property type="entry name" value="SsgB_sf"/>
</dbReference>
<geneLocation type="plasmid" evidence="8 9">
    <name>unnamed1</name>
</geneLocation>
<evidence type="ECO:0000256" key="3">
    <source>
        <dbReference type="ARBA" id="ARBA00022618"/>
    </source>
</evidence>
<dbReference type="GO" id="GO:0030435">
    <property type="term" value="P:sporulation resulting in formation of a cellular spore"/>
    <property type="evidence" value="ECO:0007669"/>
    <property type="project" value="UniProtKB-KW"/>
</dbReference>
<dbReference type="Proteomes" id="UP000249616">
    <property type="component" value="Plasmid unnamed1"/>
</dbReference>
<keyword evidence="3" id="KW-0132">Cell division</keyword>
<gene>
    <name evidence="8" type="ORF">DN051_41065</name>
</gene>
<comment type="subcellular location">
    <subcellularLocation>
        <location evidence="1">Cell septum</location>
    </subcellularLocation>
</comment>